<dbReference type="CDD" id="cd00038">
    <property type="entry name" value="CAP_ED"/>
    <property type="match status" value="2"/>
</dbReference>
<organism evidence="18">
    <name type="scientific">Cladocopium goreaui</name>
    <dbReference type="NCBI Taxonomy" id="2562237"/>
    <lineage>
        <taxon>Eukaryota</taxon>
        <taxon>Sar</taxon>
        <taxon>Alveolata</taxon>
        <taxon>Dinophyceae</taxon>
        <taxon>Suessiales</taxon>
        <taxon>Symbiodiniaceae</taxon>
        <taxon>Cladocopium</taxon>
    </lineage>
</organism>
<feature type="binding site" evidence="13">
    <location>
        <position position="932"/>
    </location>
    <ligand>
        <name>ATP</name>
        <dbReference type="ChEBI" id="CHEBI:30616"/>
    </ligand>
</feature>
<evidence type="ECO:0000256" key="10">
    <source>
        <dbReference type="ARBA" id="ARBA00047462"/>
    </source>
</evidence>
<feature type="region of interest" description="Disordered" evidence="14">
    <location>
        <begin position="861"/>
        <end position="884"/>
    </location>
</feature>
<keyword evidence="2" id="KW-0723">Serine/threonine-protein kinase</keyword>
<evidence type="ECO:0000256" key="12">
    <source>
        <dbReference type="ARBA" id="ARBA00048679"/>
    </source>
</evidence>
<evidence type="ECO:0000256" key="8">
    <source>
        <dbReference type="ARBA" id="ARBA00023172"/>
    </source>
</evidence>
<dbReference type="Gene3D" id="2.60.120.10">
    <property type="entry name" value="Jelly Rolls"/>
    <property type="match status" value="2"/>
</dbReference>
<evidence type="ECO:0000256" key="3">
    <source>
        <dbReference type="ARBA" id="ARBA00022553"/>
    </source>
</evidence>
<dbReference type="GO" id="GO:0004692">
    <property type="term" value="F:cGMP-dependent protein kinase activity"/>
    <property type="evidence" value="ECO:0007669"/>
    <property type="project" value="UniProtKB-EC"/>
</dbReference>
<dbReference type="Gene3D" id="3.30.200.20">
    <property type="entry name" value="Phosphorylase Kinase, domain 1"/>
    <property type="match status" value="1"/>
</dbReference>
<dbReference type="GO" id="GO:0005524">
    <property type="term" value="F:ATP binding"/>
    <property type="evidence" value="ECO:0007669"/>
    <property type="project" value="UniProtKB-UniRule"/>
</dbReference>
<evidence type="ECO:0000256" key="1">
    <source>
        <dbReference type="ARBA" id="ARBA00006352"/>
    </source>
</evidence>
<evidence type="ECO:0000256" key="9">
    <source>
        <dbReference type="ARBA" id="ARBA00047298"/>
    </source>
</evidence>
<keyword evidence="4" id="KW-0808">Transferase</keyword>
<dbReference type="InterPro" id="IPR011010">
    <property type="entry name" value="DNA_brk_join_enz"/>
</dbReference>
<dbReference type="SMART" id="SM00133">
    <property type="entry name" value="S_TK_X"/>
    <property type="match status" value="1"/>
</dbReference>
<accession>A0A9P1GQJ7</accession>
<dbReference type="FunFam" id="1.10.510.10:FF:000024">
    <property type="entry name" value="Probable serine/threonine-protein kinase cot-1"/>
    <property type="match status" value="1"/>
</dbReference>
<evidence type="ECO:0000259" key="17">
    <source>
        <dbReference type="PROSITE" id="PS51285"/>
    </source>
</evidence>
<dbReference type="Gene3D" id="1.10.443.10">
    <property type="entry name" value="Intergrase catalytic core"/>
    <property type="match status" value="1"/>
</dbReference>
<feature type="compositionally biased region" description="Basic and acidic residues" evidence="14">
    <location>
        <begin position="1174"/>
        <end position="1209"/>
    </location>
</feature>
<evidence type="ECO:0000256" key="14">
    <source>
        <dbReference type="SAM" id="MobiDB-lite"/>
    </source>
</evidence>
<dbReference type="SUPFAM" id="SSF51206">
    <property type="entry name" value="cAMP-binding domain-like"/>
    <property type="match status" value="2"/>
</dbReference>
<dbReference type="InterPro" id="IPR018490">
    <property type="entry name" value="cNMP-bd_dom_sf"/>
</dbReference>
<dbReference type="GO" id="GO:0007010">
    <property type="term" value="P:cytoskeleton organization"/>
    <property type="evidence" value="ECO:0007669"/>
    <property type="project" value="UniProtKB-ARBA"/>
</dbReference>
<dbReference type="InterPro" id="IPR000961">
    <property type="entry name" value="AGC-kinase_C"/>
</dbReference>
<evidence type="ECO:0000256" key="7">
    <source>
        <dbReference type="ARBA" id="ARBA00022840"/>
    </source>
</evidence>
<dbReference type="Proteomes" id="UP001152797">
    <property type="component" value="Unassembled WGS sequence"/>
</dbReference>
<evidence type="ECO:0000313" key="20">
    <source>
        <dbReference type="EMBL" id="CAL4806390.1"/>
    </source>
</evidence>
<dbReference type="Pfam" id="PF00027">
    <property type="entry name" value="cNMP_binding"/>
    <property type="match status" value="2"/>
</dbReference>
<comment type="catalytic activity">
    <reaction evidence="11">
        <text>L-threonyl-[protein] + ATP = O-phospho-L-threonyl-[protein] + ADP + H(+)</text>
        <dbReference type="Rhea" id="RHEA:46608"/>
        <dbReference type="Rhea" id="RHEA-COMP:11060"/>
        <dbReference type="Rhea" id="RHEA-COMP:11605"/>
        <dbReference type="ChEBI" id="CHEBI:15378"/>
        <dbReference type="ChEBI" id="CHEBI:30013"/>
        <dbReference type="ChEBI" id="CHEBI:30616"/>
        <dbReference type="ChEBI" id="CHEBI:61977"/>
        <dbReference type="ChEBI" id="CHEBI:456216"/>
        <dbReference type="EC" id="2.7.11.1"/>
    </reaction>
</comment>
<keyword evidence="6 20" id="KW-0418">Kinase</keyword>
<dbReference type="InterPro" id="IPR000719">
    <property type="entry name" value="Prot_kinase_dom"/>
</dbReference>
<name>A0A9P1GQJ7_9DINO</name>
<feature type="domain" description="AGC-kinase C-terminal" evidence="17">
    <location>
        <begin position="1152"/>
        <end position="1209"/>
    </location>
</feature>
<dbReference type="PROSITE" id="PS50011">
    <property type="entry name" value="PROTEIN_KINASE_DOM"/>
    <property type="match status" value="1"/>
</dbReference>
<evidence type="ECO:0000259" key="15">
    <source>
        <dbReference type="PROSITE" id="PS50011"/>
    </source>
</evidence>
<dbReference type="PROSITE" id="PS00107">
    <property type="entry name" value="PROTEIN_KINASE_ATP"/>
    <property type="match status" value="1"/>
</dbReference>
<dbReference type="Pfam" id="PF00069">
    <property type="entry name" value="Pkinase"/>
    <property type="match status" value="1"/>
</dbReference>
<comment type="catalytic activity">
    <reaction evidence="9">
        <text>L-threonyl-[protein] + ATP = O-phospho-L-threonyl-[protein] + ADP + H(+)</text>
        <dbReference type="Rhea" id="RHEA:46608"/>
        <dbReference type="Rhea" id="RHEA-COMP:11060"/>
        <dbReference type="Rhea" id="RHEA-COMP:11605"/>
        <dbReference type="ChEBI" id="CHEBI:15378"/>
        <dbReference type="ChEBI" id="CHEBI:30013"/>
        <dbReference type="ChEBI" id="CHEBI:30616"/>
        <dbReference type="ChEBI" id="CHEBI:61977"/>
        <dbReference type="ChEBI" id="CHEBI:456216"/>
        <dbReference type="EC" id="2.7.11.12"/>
    </reaction>
</comment>
<evidence type="ECO:0000259" key="16">
    <source>
        <dbReference type="PROSITE" id="PS50042"/>
    </source>
</evidence>
<dbReference type="SUPFAM" id="SSF56112">
    <property type="entry name" value="Protein kinase-like (PK-like)"/>
    <property type="match status" value="1"/>
</dbReference>
<dbReference type="InterPro" id="IPR013762">
    <property type="entry name" value="Integrase-like_cat_sf"/>
</dbReference>
<dbReference type="OrthoDB" id="63267at2759"/>
<keyword evidence="7 13" id="KW-0067">ATP-binding</keyword>
<dbReference type="Gene3D" id="1.10.510.10">
    <property type="entry name" value="Transferase(Phosphotransferase) domain 1"/>
    <property type="match status" value="1"/>
</dbReference>
<feature type="domain" description="Cyclic nucleotide-binding" evidence="16">
    <location>
        <begin position="613"/>
        <end position="739"/>
    </location>
</feature>
<dbReference type="EMBL" id="CAMXCT010006731">
    <property type="protein sequence ID" value="CAI4019078.1"/>
    <property type="molecule type" value="Genomic_DNA"/>
</dbReference>
<dbReference type="PROSITE" id="PS51285">
    <property type="entry name" value="AGC_KINASE_CTER"/>
    <property type="match status" value="1"/>
</dbReference>
<evidence type="ECO:0000256" key="13">
    <source>
        <dbReference type="PROSITE-ProRule" id="PRU10141"/>
    </source>
</evidence>
<comment type="catalytic activity">
    <reaction evidence="10">
        <text>L-seryl-[protein] + ATP = O-phospho-L-seryl-[protein] + ADP + H(+)</text>
        <dbReference type="Rhea" id="RHEA:17989"/>
        <dbReference type="Rhea" id="RHEA-COMP:9863"/>
        <dbReference type="Rhea" id="RHEA-COMP:11604"/>
        <dbReference type="ChEBI" id="CHEBI:15378"/>
        <dbReference type="ChEBI" id="CHEBI:29999"/>
        <dbReference type="ChEBI" id="CHEBI:30616"/>
        <dbReference type="ChEBI" id="CHEBI:83421"/>
        <dbReference type="ChEBI" id="CHEBI:456216"/>
        <dbReference type="EC" id="2.7.11.12"/>
    </reaction>
</comment>
<dbReference type="InterPro" id="IPR000595">
    <property type="entry name" value="cNMP-bd_dom"/>
</dbReference>
<keyword evidence="21" id="KW-1185">Reference proteome</keyword>
<dbReference type="GO" id="GO:0006310">
    <property type="term" value="P:DNA recombination"/>
    <property type="evidence" value="ECO:0007669"/>
    <property type="project" value="UniProtKB-KW"/>
</dbReference>
<dbReference type="InterPro" id="IPR011009">
    <property type="entry name" value="Kinase-like_dom_sf"/>
</dbReference>
<comment type="catalytic activity">
    <reaction evidence="12">
        <text>L-seryl-[protein] + ATP = O-phospho-L-seryl-[protein] + ADP + H(+)</text>
        <dbReference type="Rhea" id="RHEA:17989"/>
        <dbReference type="Rhea" id="RHEA-COMP:9863"/>
        <dbReference type="Rhea" id="RHEA-COMP:11604"/>
        <dbReference type="ChEBI" id="CHEBI:15378"/>
        <dbReference type="ChEBI" id="CHEBI:29999"/>
        <dbReference type="ChEBI" id="CHEBI:30616"/>
        <dbReference type="ChEBI" id="CHEBI:83421"/>
        <dbReference type="ChEBI" id="CHEBI:456216"/>
        <dbReference type="EC" id="2.7.11.1"/>
    </reaction>
</comment>
<dbReference type="GO" id="GO:0015074">
    <property type="term" value="P:DNA integration"/>
    <property type="evidence" value="ECO:0007669"/>
    <property type="project" value="InterPro"/>
</dbReference>
<feature type="domain" description="Cyclic nucleotide-binding" evidence="16">
    <location>
        <begin position="742"/>
        <end position="854"/>
    </location>
</feature>
<comment type="caution">
    <text evidence="18">The sequence shown here is derived from an EMBL/GenBank/DDBJ whole genome shotgun (WGS) entry which is preliminary data.</text>
</comment>
<evidence type="ECO:0000313" key="21">
    <source>
        <dbReference type="Proteomes" id="UP001152797"/>
    </source>
</evidence>
<dbReference type="GO" id="GO:0003677">
    <property type="term" value="F:DNA binding"/>
    <property type="evidence" value="ECO:0007669"/>
    <property type="project" value="InterPro"/>
</dbReference>
<dbReference type="PANTHER" id="PTHR24353">
    <property type="entry name" value="CYCLIC NUCLEOTIDE-DEPENDENT PROTEIN KINASE"/>
    <property type="match status" value="1"/>
</dbReference>
<evidence type="ECO:0000313" key="18">
    <source>
        <dbReference type="EMBL" id="CAI4019078.1"/>
    </source>
</evidence>
<evidence type="ECO:0000313" key="19">
    <source>
        <dbReference type="EMBL" id="CAL1172453.1"/>
    </source>
</evidence>
<evidence type="ECO:0000256" key="11">
    <source>
        <dbReference type="ARBA" id="ARBA00047899"/>
    </source>
</evidence>
<reference evidence="18" key="1">
    <citation type="submission" date="2022-10" db="EMBL/GenBank/DDBJ databases">
        <authorList>
            <person name="Chen Y."/>
            <person name="Dougan E. K."/>
            <person name="Chan C."/>
            <person name="Rhodes N."/>
            <person name="Thang M."/>
        </authorList>
    </citation>
    <scope>NUCLEOTIDE SEQUENCE</scope>
</reference>
<evidence type="ECO:0000256" key="4">
    <source>
        <dbReference type="ARBA" id="ARBA00022679"/>
    </source>
</evidence>
<protein>
    <submittedName>
        <fullName evidence="20">cGMP-dependent protein kinase egl-4 (Egg-layin g defective protein 4)</fullName>
    </submittedName>
</protein>
<proteinExistence type="inferred from homology"/>
<dbReference type="PANTHER" id="PTHR24353:SF147">
    <property type="entry name" value="CGMP-DEPENDENT SERINE_THREONIN PROTEIN KINASE-RELATED"/>
    <property type="match status" value="1"/>
</dbReference>
<evidence type="ECO:0000256" key="5">
    <source>
        <dbReference type="ARBA" id="ARBA00022741"/>
    </source>
</evidence>
<dbReference type="SUPFAM" id="SSF56349">
    <property type="entry name" value="DNA breaking-rejoining enzymes"/>
    <property type="match status" value="1"/>
</dbReference>
<reference evidence="19" key="2">
    <citation type="submission" date="2024-04" db="EMBL/GenBank/DDBJ databases">
        <authorList>
            <person name="Chen Y."/>
            <person name="Shah S."/>
            <person name="Dougan E. K."/>
            <person name="Thang M."/>
            <person name="Chan C."/>
        </authorList>
    </citation>
    <scope>NUCLEOTIDE SEQUENCE [LARGE SCALE GENOMIC DNA]</scope>
</reference>
<evidence type="ECO:0000256" key="6">
    <source>
        <dbReference type="ARBA" id="ARBA00022777"/>
    </source>
</evidence>
<dbReference type="EMBL" id="CAMXCT020006731">
    <property type="protein sequence ID" value="CAL1172453.1"/>
    <property type="molecule type" value="Genomic_DNA"/>
</dbReference>
<dbReference type="PRINTS" id="PR00103">
    <property type="entry name" value="CAMPKINASE"/>
</dbReference>
<evidence type="ECO:0000256" key="2">
    <source>
        <dbReference type="ARBA" id="ARBA00022527"/>
    </source>
</evidence>
<feature type="region of interest" description="Disordered" evidence="14">
    <location>
        <begin position="1164"/>
        <end position="1209"/>
    </location>
</feature>
<keyword evidence="3" id="KW-0597">Phosphoprotein</keyword>
<feature type="domain" description="Protein kinase" evidence="15">
    <location>
        <begin position="894"/>
        <end position="1151"/>
    </location>
</feature>
<dbReference type="EMBL" id="CAMXCT030006731">
    <property type="protein sequence ID" value="CAL4806390.1"/>
    <property type="molecule type" value="Genomic_DNA"/>
</dbReference>
<dbReference type="InterPro" id="IPR018488">
    <property type="entry name" value="cNMP-bd_CS"/>
</dbReference>
<sequence length="1209" mass="135073">MALRGLKRMQGTFGQRRYVSLEHPYRSWLWYFGILNELTDGEFALPMAAIVLRELHLPVCPGHGHLRGYEARIDENEAYARGLKRQLEPWIARGILDGRCWKIQAELGKSTARLSDPAVANAVANGIVELEQGMTRGYEPAHLREMARRTSIRGTDLRIFLGDEKIEEVPYPAYRWYWREVLSYAWREERHINEGEVAAFNIMLKRRAKDPAKHELRYLAIVDSAVTRGAVSKGRSPSRPLNRLLRQTAALALASDQYPLTAWTISRWNFADGASRRTLRAYRQGLDRFMLFAKVEKLPLRTQKQLDVAVGEYLNALFQEGDSLAQGGHLLSGLKRFCPGMRFKLPTATQFYKNWQRIHHPERAVPISWELLLAMAGVCLTQGFPGVSLMLLVGFMCFLRTSEMLSLQALHLMPHRDGQRITVIIPFAKTSNGNPQVVTCSDPRVWSLAVSVKQASGPTRPLWAATPGAFRRFWQNLLEVFDFNGADYAPYGIRRGGATWYFLGTSSMDATLQRGRWSCGRTAKQYIDQGTLAMARFLWTGTQRGRVKQWALKGAKHLRRLRQEKALGLWEAVAGGAIKELVVKPPSPKTAEERKLMSDALKKNDNLQSCVPLDDKKIALLIDAAWKETVPIGHTIIEEGDLSADYFYIVQKGKFAISLSKGSEPQSLDSAKAAADILGVVDAGGSFGELALLYFAPRAATVKALQESVVWVIDRRTFKSTLEKSADDIVKEYIKYLDKVNLLAKLKPDEKAAVAAALREMSFTQGEDVLTQGEQGDDFYILIDGEVAVIKDSTEQTRLKATAAQASIFGERALLTKEPRTATIRVRSEKAKALVLDKATFDMILGPLEDLNKRGRDAPSVLIKGGDNKAPHLVPRQNDTSGKKRFGNIDRKKLKQLGLLGCGGFGAVELVQHVDTGDTYALKALSKGFVVKSGMQTSVMSEKNVQLMCDSPFIIKLYETYSGTQNLYFLLELALGGELYATYNKKGLFGKEQHAKFYTAGVLLAFEHLHSKKIVFRDLKPENILLNESGLVKLTDMGLAKVVVGKTYTTCGTPDYFAPELIASAGHSHPVDWWTLGILTFELLSGHPPFESAYPMQIYQKVSKGINKVVFPPKCKGAAEDLVKGLCKKDPSERLPMKKGGVGNIKKHLFYKGFDWEAYEAGKMDPPYKPQVKSKKDLANFSARKEDLPPQVPYKDDGSGWDKDFATFS</sequence>
<comment type="similarity">
    <text evidence="1">Belongs to the protein kinase superfamily. AGC Ser/Thr protein kinase family. cGMP subfamily.</text>
</comment>
<dbReference type="PROSITE" id="PS00889">
    <property type="entry name" value="CNMP_BINDING_2"/>
    <property type="match status" value="2"/>
</dbReference>
<dbReference type="AlphaFoldDB" id="A0A9P1GQJ7"/>
<keyword evidence="5 13" id="KW-0547">Nucleotide-binding</keyword>
<gene>
    <name evidence="18" type="ORF">C1SCF055_LOCUS43600</name>
</gene>
<dbReference type="PROSITE" id="PS50042">
    <property type="entry name" value="CNMP_BINDING_3"/>
    <property type="match status" value="2"/>
</dbReference>
<dbReference type="SMART" id="SM00100">
    <property type="entry name" value="cNMP"/>
    <property type="match status" value="2"/>
</dbReference>
<dbReference type="SMART" id="SM00220">
    <property type="entry name" value="S_TKc"/>
    <property type="match status" value="1"/>
</dbReference>
<keyword evidence="8" id="KW-0233">DNA recombination</keyword>
<dbReference type="InterPro" id="IPR017441">
    <property type="entry name" value="Protein_kinase_ATP_BS"/>
</dbReference>
<dbReference type="InterPro" id="IPR014710">
    <property type="entry name" value="RmlC-like_jellyroll"/>
</dbReference>